<comment type="caution">
    <text evidence="3">The sequence shown here is derived from an EMBL/GenBank/DDBJ whole genome shotgun (WGS) entry which is preliminary data.</text>
</comment>
<dbReference type="Proteomes" id="UP000602745">
    <property type="component" value="Unassembled WGS sequence"/>
</dbReference>
<evidence type="ECO:0008006" key="5">
    <source>
        <dbReference type="Google" id="ProtNLM"/>
    </source>
</evidence>
<dbReference type="EMBL" id="BMCP01000002">
    <property type="protein sequence ID" value="GGE39985.1"/>
    <property type="molecule type" value="Genomic_DNA"/>
</dbReference>
<name>A0A8J2VXI0_9RHOB</name>
<feature type="domain" description="DUF1285" evidence="1">
    <location>
        <begin position="27"/>
        <end position="95"/>
    </location>
</feature>
<reference evidence="3" key="2">
    <citation type="submission" date="2020-09" db="EMBL/GenBank/DDBJ databases">
        <authorList>
            <person name="Sun Q."/>
            <person name="Sedlacek I."/>
        </authorList>
    </citation>
    <scope>NUCLEOTIDE SEQUENCE</scope>
    <source>
        <strain evidence="3">CCM 7684</strain>
    </source>
</reference>
<evidence type="ECO:0000313" key="4">
    <source>
        <dbReference type="Proteomes" id="UP000602745"/>
    </source>
</evidence>
<dbReference type="PIRSF" id="PIRSF029557">
    <property type="entry name" value="UCP029557"/>
    <property type="match status" value="1"/>
</dbReference>
<protein>
    <recommendedName>
        <fullName evidence="5">DUF1285 domain-containing protein</fullName>
    </recommendedName>
</protein>
<evidence type="ECO:0000259" key="2">
    <source>
        <dbReference type="Pfam" id="PF21028"/>
    </source>
</evidence>
<dbReference type="InterPro" id="IPR048342">
    <property type="entry name" value="DUF1285_C"/>
</dbReference>
<sequence length="198" mass="21505">MNDTSTKDVPGALDALVAAAQGAKGKPPVHLWNPSFCGAIDMRIAADGTWFYQGTPIGRQALVQLFASVLKYEAEEGRHVLVTPVEKVAIEVEDAPFLAVEMRREEGDEPRIAFRTNVDDWVLADAEHPLTFERDAEGGIKPYLLVRHGLRALVSRALMYDLVDLGEVKNIEGVESLALTSCGADFVIAPASEMDSPS</sequence>
<dbReference type="RefSeq" id="WP_229729287.1">
    <property type="nucleotide sequence ID" value="NZ_BMCP01000002.1"/>
</dbReference>
<dbReference type="AlphaFoldDB" id="A0A8J2VXI0"/>
<proteinExistence type="predicted"/>
<gene>
    <name evidence="3" type="ORF">GCM10007276_16630</name>
</gene>
<dbReference type="Gene3D" id="3.10.540.10">
    <property type="entry name" value="duf1285 like domain"/>
    <property type="match status" value="1"/>
</dbReference>
<dbReference type="Gene3D" id="2.30.270.10">
    <property type="entry name" value="duf1285 protein"/>
    <property type="match status" value="1"/>
</dbReference>
<evidence type="ECO:0000313" key="3">
    <source>
        <dbReference type="EMBL" id="GGE39985.1"/>
    </source>
</evidence>
<dbReference type="Pfam" id="PF21028">
    <property type="entry name" value="DUF1285_C"/>
    <property type="match status" value="1"/>
</dbReference>
<evidence type="ECO:0000259" key="1">
    <source>
        <dbReference type="Pfam" id="PF06938"/>
    </source>
</evidence>
<keyword evidence="4" id="KW-1185">Reference proteome</keyword>
<accession>A0A8J2VXI0</accession>
<organism evidence="3 4">
    <name type="scientific">Agaricicola taiwanensis</name>
    <dbReference type="NCBI Taxonomy" id="591372"/>
    <lineage>
        <taxon>Bacteria</taxon>
        <taxon>Pseudomonadati</taxon>
        <taxon>Pseudomonadota</taxon>
        <taxon>Alphaproteobacteria</taxon>
        <taxon>Rhodobacterales</taxon>
        <taxon>Paracoccaceae</taxon>
        <taxon>Agaricicola</taxon>
    </lineage>
</organism>
<dbReference type="InterPro" id="IPR048341">
    <property type="entry name" value="DUF1285_N"/>
</dbReference>
<dbReference type="Pfam" id="PF06938">
    <property type="entry name" value="DUF1285_N"/>
    <property type="match status" value="1"/>
</dbReference>
<feature type="domain" description="DUF1285" evidence="2">
    <location>
        <begin position="96"/>
        <end position="187"/>
    </location>
</feature>
<dbReference type="InterPro" id="IPR010707">
    <property type="entry name" value="DUF1285"/>
</dbReference>
<reference evidence="3" key="1">
    <citation type="journal article" date="2014" name="Int. J. Syst. Evol. Microbiol.">
        <title>Complete genome sequence of Corynebacterium casei LMG S-19264T (=DSM 44701T), isolated from a smear-ripened cheese.</title>
        <authorList>
            <consortium name="US DOE Joint Genome Institute (JGI-PGF)"/>
            <person name="Walter F."/>
            <person name="Albersmeier A."/>
            <person name="Kalinowski J."/>
            <person name="Ruckert C."/>
        </authorList>
    </citation>
    <scope>NUCLEOTIDE SEQUENCE</scope>
    <source>
        <strain evidence="3">CCM 7684</strain>
    </source>
</reference>
<dbReference type="InterPro" id="IPR023361">
    <property type="entry name" value="DUF1285_beta_roll_sf"/>
</dbReference>